<evidence type="ECO:0000313" key="1">
    <source>
        <dbReference type="EMBL" id="PHT30760.1"/>
    </source>
</evidence>
<dbReference type="InterPro" id="IPR053293">
    <property type="entry name" value="OCM_Kinase"/>
</dbReference>
<name>A0A2G2VCP3_CAPBA</name>
<proteinExistence type="predicted"/>
<dbReference type="EMBL" id="MLFT02000018">
    <property type="protein sequence ID" value="PHT30760.1"/>
    <property type="molecule type" value="Genomic_DNA"/>
</dbReference>
<comment type="caution">
    <text evidence="1">The sequence shown here is derived from an EMBL/GenBank/DDBJ whole genome shotgun (WGS) entry which is preliminary data.</text>
</comment>
<dbReference type="PANTHER" id="PTHR47209:SF10">
    <property type="entry name" value="E3 UBIQUITIN-PROTEIN LIGASE KEG-LIKE"/>
    <property type="match status" value="1"/>
</dbReference>
<dbReference type="Proteomes" id="UP000224567">
    <property type="component" value="Unassembled WGS sequence"/>
</dbReference>
<reference evidence="1 2" key="1">
    <citation type="journal article" date="2017" name="Genome Biol.">
        <title>New reference genome sequences of hot pepper reveal the massive evolution of plant disease-resistance genes by retroduplication.</title>
        <authorList>
            <person name="Kim S."/>
            <person name="Park J."/>
            <person name="Yeom S.I."/>
            <person name="Kim Y.M."/>
            <person name="Seo E."/>
            <person name="Kim K.T."/>
            <person name="Kim M.S."/>
            <person name="Lee J.M."/>
            <person name="Cheong K."/>
            <person name="Shin H.S."/>
            <person name="Kim S.B."/>
            <person name="Han K."/>
            <person name="Lee J."/>
            <person name="Park M."/>
            <person name="Lee H.A."/>
            <person name="Lee H.Y."/>
            <person name="Lee Y."/>
            <person name="Oh S."/>
            <person name="Lee J.H."/>
            <person name="Choi E."/>
            <person name="Choi E."/>
            <person name="Lee S.E."/>
            <person name="Jeon J."/>
            <person name="Kim H."/>
            <person name="Choi G."/>
            <person name="Song H."/>
            <person name="Lee J."/>
            <person name="Lee S.C."/>
            <person name="Kwon J.K."/>
            <person name="Lee H.Y."/>
            <person name="Koo N."/>
            <person name="Hong Y."/>
            <person name="Kim R.W."/>
            <person name="Kang W.H."/>
            <person name="Huh J.H."/>
            <person name="Kang B.C."/>
            <person name="Yang T.J."/>
            <person name="Lee Y.H."/>
            <person name="Bennetzen J.L."/>
            <person name="Choi D."/>
        </authorList>
    </citation>
    <scope>NUCLEOTIDE SEQUENCE [LARGE SCALE GENOMIC DNA]</scope>
    <source>
        <strain evidence="2">cv. PBC81</strain>
    </source>
</reference>
<sequence>MLLEELKYVLWQPPSIKEILIILELLLLQLPQPVRTLILLPSNLNIGSDVDALVMFSQQHIRNNSFIVGLHGISFTVLSRSQFLKYWPSDASPMRLFYTLSEVLDHVKRGVMFFLIALFPFHSTLICCTLAEGPSETTSLLPQGRVKACVHSTLPKLHLWDSLSLAGKTPKDFKVCPLATSFDYELYEGDPDHLRTVVAATAPASLYIDPASVKLKHRIGRGCFDFLYICGQNSDFLIVGCHGISFTVLSRSQFLKYWPSDASQMRLIYTLPEVLDHVKRGPWMPNVIDGDYDLFPPQFDNTGNPLGQAPPSRLLHAWSNHVPRCQLGGHRSDFT</sequence>
<keyword evidence="2" id="KW-1185">Reference proteome</keyword>
<evidence type="ECO:0000313" key="2">
    <source>
        <dbReference type="Proteomes" id="UP000224567"/>
    </source>
</evidence>
<dbReference type="AlphaFoldDB" id="A0A2G2VCP3"/>
<dbReference type="PANTHER" id="PTHR47209">
    <property type="entry name" value="OS06G0639500 PROTEIN"/>
    <property type="match status" value="1"/>
</dbReference>
<dbReference type="OrthoDB" id="4062651at2759"/>
<accession>A0A2G2VCP3</accession>
<organism evidence="1 2">
    <name type="scientific">Capsicum baccatum</name>
    <name type="common">Peruvian pepper</name>
    <dbReference type="NCBI Taxonomy" id="33114"/>
    <lineage>
        <taxon>Eukaryota</taxon>
        <taxon>Viridiplantae</taxon>
        <taxon>Streptophyta</taxon>
        <taxon>Embryophyta</taxon>
        <taxon>Tracheophyta</taxon>
        <taxon>Spermatophyta</taxon>
        <taxon>Magnoliopsida</taxon>
        <taxon>eudicotyledons</taxon>
        <taxon>Gunneridae</taxon>
        <taxon>Pentapetalae</taxon>
        <taxon>asterids</taxon>
        <taxon>lamiids</taxon>
        <taxon>Solanales</taxon>
        <taxon>Solanaceae</taxon>
        <taxon>Solanoideae</taxon>
        <taxon>Capsiceae</taxon>
        <taxon>Capsicum</taxon>
    </lineage>
</organism>
<gene>
    <name evidence="1" type="ORF">CQW23_29680</name>
</gene>
<reference evidence="2" key="2">
    <citation type="journal article" date="2017" name="J. Anim. Genet.">
        <title>Multiple reference genome sequences of hot pepper reveal the massive evolution of plant disease resistance genes by retroduplication.</title>
        <authorList>
            <person name="Kim S."/>
            <person name="Park J."/>
            <person name="Yeom S.-I."/>
            <person name="Kim Y.-M."/>
            <person name="Seo E."/>
            <person name="Kim K.-T."/>
            <person name="Kim M.-S."/>
            <person name="Lee J.M."/>
            <person name="Cheong K."/>
            <person name="Shin H.-S."/>
            <person name="Kim S.-B."/>
            <person name="Han K."/>
            <person name="Lee J."/>
            <person name="Park M."/>
            <person name="Lee H.-A."/>
            <person name="Lee H.-Y."/>
            <person name="Lee Y."/>
            <person name="Oh S."/>
            <person name="Lee J.H."/>
            <person name="Choi E."/>
            <person name="Choi E."/>
            <person name="Lee S.E."/>
            <person name="Jeon J."/>
            <person name="Kim H."/>
            <person name="Choi G."/>
            <person name="Song H."/>
            <person name="Lee J."/>
            <person name="Lee S.-C."/>
            <person name="Kwon J.-K."/>
            <person name="Lee H.-Y."/>
            <person name="Koo N."/>
            <person name="Hong Y."/>
            <person name="Kim R.W."/>
            <person name="Kang W.-H."/>
            <person name="Huh J.H."/>
            <person name="Kang B.-C."/>
            <person name="Yang T.-J."/>
            <person name="Lee Y.-H."/>
            <person name="Bennetzen J.L."/>
            <person name="Choi D."/>
        </authorList>
    </citation>
    <scope>NUCLEOTIDE SEQUENCE [LARGE SCALE GENOMIC DNA]</scope>
    <source>
        <strain evidence="2">cv. PBC81</strain>
    </source>
</reference>
<protein>
    <submittedName>
        <fullName evidence="1">Uncharacterized protein</fullName>
    </submittedName>
</protein>